<keyword evidence="1" id="KW-0812">Transmembrane</keyword>
<feature type="transmembrane region" description="Helical" evidence="1">
    <location>
        <begin position="67"/>
        <end position="88"/>
    </location>
</feature>
<evidence type="ECO:0000313" key="3">
    <source>
        <dbReference type="EMBL" id="RXI28334.1"/>
    </source>
</evidence>
<keyword evidence="4" id="KW-1185">Reference proteome</keyword>
<feature type="transmembrane region" description="Helical" evidence="1">
    <location>
        <begin position="95"/>
        <end position="127"/>
    </location>
</feature>
<dbReference type="OrthoDB" id="5368676at2"/>
<name>A0A347U557_9BACT</name>
<keyword evidence="1" id="KW-0472">Membrane</keyword>
<feature type="transmembrane region" description="Helical" evidence="1">
    <location>
        <begin position="6"/>
        <end position="23"/>
    </location>
</feature>
<reference evidence="2 4" key="2">
    <citation type="submission" date="2018-08" db="EMBL/GenBank/DDBJ databases">
        <title>Complete genome of the Arcobacter ellisii type strain LMG 26155.</title>
        <authorList>
            <person name="Miller W.G."/>
            <person name="Yee E."/>
            <person name="Bono J.L."/>
        </authorList>
    </citation>
    <scope>NUCLEOTIDE SEQUENCE [LARGE SCALE GENOMIC DNA]</scope>
    <source>
        <strain evidence="2 4">LMG 26155</strain>
    </source>
</reference>
<organism evidence="3 5">
    <name type="scientific">Arcobacter ellisii</name>
    <dbReference type="NCBI Taxonomy" id="913109"/>
    <lineage>
        <taxon>Bacteria</taxon>
        <taxon>Pseudomonadati</taxon>
        <taxon>Campylobacterota</taxon>
        <taxon>Epsilonproteobacteria</taxon>
        <taxon>Campylobacterales</taxon>
        <taxon>Arcobacteraceae</taxon>
        <taxon>Arcobacter</taxon>
    </lineage>
</organism>
<evidence type="ECO:0000313" key="5">
    <source>
        <dbReference type="Proteomes" id="UP000290588"/>
    </source>
</evidence>
<feature type="transmembrane region" description="Helical" evidence="1">
    <location>
        <begin position="35"/>
        <end position="55"/>
    </location>
</feature>
<gene>
    <name evidence="2" type="ORF">AELL_0290</name>
    <name evidence="3" type="ORF">CP962_13880</name>
</gene>
<keyword evidence="1" id="KW-1133">Transmembrane helix</keyword>
<proteinExistence type="predicted"/>
<sequence length="139" mass="16080">MTVLMIIGVFLFMGLIYFFIRKINSFSFRKYKYGFFSNELFFLYCIIYVLLFFGYDLYTDAVKVDGDILNGILLFAFGVILLITRLVLNIKIAKFFFGVLFTIIQFFIFIPIALGGLVILMIILLIASQIKPVFNVNSK</sequence>
<dbReference type="AlphaFoldDB" id="A0A347U557"/>
<protein>
    <submittedName>
        <fullName evidence="2">Membrane protein</fullName>
    </submittedName>
</protein>
<evidence type="ECO:0000256" key="1">
    <source>
        <dbReference type="SAM" id="Phobius"/>
    </source>
</evidence>
<dbReference type="Proteomes" id="UP000290588">
    <property type="component" value="Unassembled WGS sequence"/>
</dbReference>
<dbReference type="EMBL" id="NXIG01000022">
    <property type="protein sequence ID" value="RXI28334.1"/>
    <property type="molecule type" value="Genomic_DNA"/>
</dbReference>
<dbReference type="EMBL" id="CP032097">
    <property type="protein sequence ID" value="AXX93985.1"/>
    <property type="molecule type" value="Genomic_DNA"/>
</dbReference>
<evidence type="ECO:0000313" key="2">
    <source>
        <dbReference type="EMBL" id="AXX93985.1"/>
    </source>
</evidence>
<dbReference type="RefSeq" id="WP_118916233.1">
    <property type="nucleotide sequence ID" value="NZ_CP032097.1"/>
</dbReference>
<evidence type="ECO:0000313" key="4">
    <source>
        <dbReference type="Proteomes" id="UP000262582"/>
    </source>
</evidence>
<reference evidence="3 5" key="1">
    <citation type="submission" date="2017-09" db="EMBL/GenBank/DDBJ databases">
        <title>Genomics of the genus Arcobacter.</title>
        <authorList>
            <person name="Perez-Cataluna A."/>
            <person name="Figueras M.J."/>
            <person name="Salas-Masso N."/>
        </authorList>
    </citation>
    <scope>NUCLEOTIDE SEQUENCE [LARGE SCALE GENOMIC DNA]</scope>
    <source>
        <strain evidence="3 5">CECT 7837</strain>
    </source>
</reference>
<accession>A0A347U557</accession>
<dbReference type="KEGG" id="aell:AELL_0290"/>
<dbReference type="Proteomes" id="UP000262582">
    <property type="component" value="Chromosome"/>
</dbReference>